<comment type="caution">
    <text evidence="9">The sequence shown here is derived from an EMBL/GenBank/DDBJ whole genome shotgun (WGS) entry which is preliminary data.</text>
</comment>
<dbReference type="AlphaFoldDB" id="M6VYS8"/>
<evidence type="ECO:0000256" key="6">
    <source>
        <dbReference type="PROSITE-ProRule" id="PRU00409"/>
    </source>
</evidence>
<dbReference type="Proteomes" id="UP000012159">
    <property type="component" value="Unassembled WGS sequence"/>
</dbReference>
<evidence type="ECO:0000256" key="3">
    <source>
        <dbReference type="ARBA" id="ARBA00022643"/>
    </source>
</evidence>
<dbReference type="Pfam" id="PF01070">
    <property type="entry name" value="FMN_dh"/>
    <property type="match status" value="2"/>
</dbReference>
<dbReference type="Gene3D" id="3.20.20.70">
    <property type="entry name" value="Aldolase class I"/>
    <property type="match status" value="1"/>
</dbReference>
<dbReference type="FunFam" id="3.30.470.20:FF:000093">
    <property type="entry name" value="Phosphoribosylamine--glycine ligase-like protein"/>
    <property type="match status" value="1"/>
</dbReference>
<dbReference type="InterPro" id="IPR013815">
    <property type="entry name" value="ATP_grasp_subdomain_1"/>
</dbReference>
<dbReference type="InterPro" id="IPR012133">
    <property type="entry name" value="Alpha-hydoxy_acid_DH_FMN"/>
</dbReference>
<dbReference type="GO" id="GO:0010181">
    <property type="term" value="F:FMN binding"/>
    <property type="evidence" value="ECO:0007669"/>
    <property type="project" value="InterPro"/>
</dbReference>
<dbReference type="InterPro" id="IPR040570">
    <property type="entry name" value="LAL_C2"/>
</dbReference>
<dbReference type="GO" id="GO:0016874">
    <property type="term" value="F:ligase activity"/>
    <property type="evidence" value="ECO:0007669"/>
    <property type="project" value="UniProtKB-KW"/>
</dbReference>
<dbReference type="GO" id="GO:0016491">
    <property type="term" value="F:oxidoreductase activity"/>
    <property type="evidence" value="ECO:0007669"/>
    <property type="project" value="UniProtKB-KW"/>
</dbReference>
<evidence type="ECO:0000313" key="9">
    <source>
        <dbReference type="EMBL" id="EMO61965.1"/>
    </source>
</evidence>
<protein>
    <submittedName>
        <fullName evidence="9">Phosphoribosylamine--glycine ligase-like protein</fullName>
    </submittedName>
</protein>
<dbReference type="FunFam" id="3.20.20.70:FF:000263">
    <property type="entry name" value="Putative FMN-dependent dehydrogenase"/>
    <property type="match status" value="1"/>
</dbReference>
<proteinExistence type="inferred from homology"/>
<evidence type="ECO:0000259" key="8">
    <source>
        <dbReference type="PROSITE" id="PS51349"/>
    </source>
</evidence>
<evidence type="ECO:0000256" key="2">
    <source>
        <dbReference type="ARBA" id="ARBA00022630"/>
    </source>
</evidence>
<dbReference type="Pfam" id="PF13535">
    <property type="entry name" value="ATP-grasp_4"/>
    <property type="match status" value="1"/>
</dbReference>
<dbReference type="GO" id="GO:0046872">
    <property type="term" value="F:metal ion binding"/>
    <property type="evidence" value="ECO:0007669"/>
    <property type="project" value="InterPro"/>
</dbReference>
<dbReference type="SUPFAM" id="SSF56059">
    <property type="entry name" value="Glutathione synthetase ATP-binding domain-like"/>
    <property type="match status" value="1"/>
</dbReference>
<dbReference type="InterPro" id="IPR011761">
    <property type="entry name" value="ATP-grasp"/>
</dbReference>
<accession>M6VYS8</accession>
<keyword evidence="6" id="KW-0067">ATP-binding</keyword>
<evidence type="ECO:0000313" key="10">
    <source>
        <dbReference type="Proteomes" id="UP000012159"/>
    </source>
</evidence>
<evidence type="ECO:0000256" key="4">
    <source>
        <dbReference type="ARBA" id="ARBA00023002"/>
    </source>
</evidence>
<dbReference type="Gene3D" id="3.30.470.20">
    <property type="entry name" value="ATP-grasp fold, B domain"/>
    <property type="match status" value="1"/>
</dbReference>
<sequence length="786" mass="85387">MSLSHKIAGKTILIVGGGLLQVPIVQTARMMKLTTVVADMNGDAPGMKICDIPMVMSTKDIEGMVRESKKLATTIKIDGVITAGTDASMTVAAVANALDLPGIRYVDAEAASNKVKMRERLKRAGIPLPGFAPVWSFSDAREALEFLKFPLVMKPADNMGARGVIKVENREELQAAFKHAKKYSPTGEMILEEYMPGPEVSVDALTWNGNFVITGIADRIIEREPFFIEMGHNMPSALSSSVLKEVEDVMFRSMKALGITIGAGKGDIKVTPDGVKVGEVAARLSGGFMSAFTFPLSSGINLNRAAILIALGEEPDNLTPTIQRVSIERCLLAPRGKLLAIDGIEEIRKMEGVNDLFFMNKIGDIIREPTNNIEKTGHVIISADTLKQAESVFEKVKNTIRFTCDELYSVSEKEIQQNARLRFGKEVCWVCKVCDGTDCASGVPGMGGLGRMLTFQDNINALREYSILPKYIREHIQAVVETNFLGKAIQTPVMAAPMTGAVTNMNGAMDEFTFAATLLEGCRTSGTLAWLGDGASPEKYLIMLEAVRKTKADAILICKPREDEGLLEERFRESENSDLFAIGMDVDAVNFRTMMSKNISSVTRNVSRLGRIRSLTKLPFIVKGIMTPQDAQLAIDAGADCIVVSNHGGRVLDDMPGTARVLPGIRKVIGDKVQIAVDGGVRSGMDVFKMIALGADTVLIGRPMAIFAIGGGVAGIRFLISQYTENLLQSMNVTGVGTLKEIGMELLFRKKWTKKIPCQNKKIVLLTRDFRFNIRTAVPGSGSCSN</sequence>
<dbReference type="InterPro" id="IPR037396">
    <property type="entry name" value="FMN_HAD"/>
</dbReference>
<keyword evidence="9" id="KW-0436">Ligase</keyword>
<evidence type="ECO:0000256" key="5">
    <source>
        <dbReference type="ARBA" id="ARBA00024042"/>
    </source>
</evidence>
<reference evidence="9 10" key="1">
    <citation type="submission" date="2013-01" db="EMBL/GenBank/DDBJ databases">
        <authorList>
            <person name="Harkins D.M."/>
            <person name="Durkin A.S."/>
            <person name="Brinkac L.M."/>
            <person name="Haft D.H."/>
            <person name="Selengut J.D."/>
            <person name="Sanka R."/>
            <person name="DePew J."/>
            <person name="Purushe J."/>
            <person name="Picardeau M."/>
            <person name="Werts C."/>
            <person name="Goarant C."/>
            <person name="Vinetz J.M."/>
            <person name="Sutton G.G."/>
            <person name="Nierman W.C."/>
            <person name="Fouts D.E."/>
        </authorList>
    </citation>
    <scope>NUCLEOTIDE SEQUENCE [LARGE SCALE GENOMIC DNA]</scope>
    <source>
        <strain evidence="9 10">200901868</strain>
    </source>
</reference>
<dbReference type="PROSITE" id="PS51349">
    <property type="entry name" value="FMN_HYDROXY_ACID_DH_2"/>
    <property type="match status" value="1"/>
</dbReference>
<dbReference type="Gene3D" id="3.40.50.20">
    <property type="match status" value="1"/>
</dbReference>
<dbReference type="PANTHER" id="PTHR10578">
    <property type="entry name" value="S -2-HYDROXY-ACID OXIDASE-RELATED"/>
    <property type="match status" value="1"/>
</dbReference>
<gene>
    <name evidence="9" type="ORF">LEP1GSC133_2438</name>
</gene>
<keyword evidence="4" id="KW-0560">Oxidoreductase</keyword>
<name>M6VYS8_LEPBO</name>
<comment type="similarity">
    <text evidence="5">Belongs to the FMN-dependent alpha-hydroxy acid dehydrogenase family.</text>
</comment>
<dbReference type="Gene3D" id="3.30.1490.20">
    <property type="entry name" value="ATP-grasp fold, A domain"/>
    <property type="match status" value="1"/>
</dbReference>
<dbReference type="PANTHER" id="PTHR10578:SF107">
    <property type="entry name" value="2-HYDROXYACID OXIDASE 1"/>
    <property type="match status" value="1"/>
</dbReference>
<dbReference type="InterPro" id="IPR000262">
    <property type="entry name" value="FMN-dep_DH"/>
</dbReference>
<dbReference type="STRING" id="1192866.LEP1GSC133_2438"/>
<evidence type="ECO:0000256" key="1">
    <source>
        <dbReference type="ARBA" id="ARBA00001917"/>
    </source>
</evidence>
<dbReference type="PROSITE" id="PS50975">
    <property type="entry name" value="ATP_GRASP"/>
    <property type="match status" value="1"/>
</dbReference>
<feature type="domain" description="FMN hydroxy acid dehydrogenase" evidence="8">
    <location>
        <begin position="447"/>
        <end position="752"/>
    </location>
</feature>
<dbReference type="InterPro" id="IPR013785">
    <property type="entry name" value="Aldolase_TIM"/>
</dbReference>
<dbReference type="GO" id="GO:0005524">
    <property type="term" value="F:ATP binding"/>
    <property type="evidence" value="ECO:0007669"/>
    <property type="project" value="UniProtKB-UniRule"/>
</dbReference>
<dbReference type="SUPFAM" id="SSF51395">
    <property type="entry name" value="FMN-linked oxidoreductases"/>
    <property type="match status" value="1"/>
</dbReference>
<feature type="domain" description="ATP-grasp" evidence="7">
    <location>
        <begin position="118"/>
        <end position="311"/>
    </location>
</feature>
<comment type="cofactor">
    <cofactor evidence="1">
        <name>FMN</name>
        <dbReference type="ChEBI" id="CHEBI:58210"/>
    </cofactor>
</comment>
<keyword evidence="6" id="KW-0547">Nucleotide-binding</keyword>
<keyword evidence="3" id="KW-0288">FMN</keyword>
<dbReference type="EMBL" id="AKWF02000089">
    <property type="protein sequence ID" value="EMO61965.1"/>
    <property type="molecule type" value="Genomic_DNA"/>
</dbReference>
<dbReference type="CDD" id="cd02809">
    <property type="entry name" value="alpha_hydroxyacid_oxid_FMN"/>
    <property type="match status" value="1"/>
</dbReference>
<dbReference type="Pfam" id="PF18603">
    <property type="entry name" value="LAL_C2"/>
    <property type="match status" value="1"/>
</dbReference>
<keyword evidence="2" id="KW-0285">Flavoprotein</keyword>
<dbReference type="SMART" id="SM01209">
    <property type="entry name" value="GARS_A"/>
    <property type="match status" value="1"/>
</dbReference>
<evidence type="ECO:0000259" key="7">
    <source>
        <dbReference type="PROSITE" id="PS50975"/>
    </source>
</evidence>
<organism evidence="9 10">
    <name type="scientific">Leptospira borgpetersenii serovar Pomona str. 200901868</name>
    <dbReference type="NCBI Taxonomy" id="1192866"/>
    <lineage>
        <taxon>Bacteria</taxon>
        <taxon>Pseudomonadati</taxon>
        <taxon>Spirochaetota</taxon>
        <taxon>Spirochaetia</taxon>
        <taxon>Leptospirales</taxon>
        <taxon>Leptospiraceae</taxon>
        <taxon>Leptospira</taxon>
    </lineage>
</organism>